<dbReference type="Proteomes" id="UP000774000">
    <property type="component" value="Unassembled WGS sequence"/>
</dbReference>
<evidence type="ECO:0000256" key="1">
    <source>
        <dbReference type="SAM" id="Phobius"/>
    </source>
</evidence>
<keyword evidence="1" id="KW-1133">Transmembrane helix</keyword>
<feature type="transmembrane region" description="Helical" evidence="1">
    <location>
        <begin position="57"/>
        <end position="78"/>
    </location>
</feature>
<feature type="transmembrane region" description="Helical" evidence="1">
    <location>
        <begin position="141"/>
        <end position="160"/>
    </location>
</feature>
<reference evidence="2" key="1">
    <citation type="submission" date="2021-01" db="EMBL/GenBank/DDBJ databases">
        <title>Genomic Encyclopedia of Type Strains, Phase IV (KMG-IV): sequencing the most valuable type-strain genomes for metagenomic binning, comparative biology and taxonomic classification.</title>
        <authorList>
            <person name="Goeker M."/>
        </authorList>
    </citation>
    <scope>NUCLEOTIDE SEQUENCE</scope>
    <source>
        <strain evidence="2">DSM 23230</strain>
    </source>
</reference>
<name>A0A939BQF2_9FIRM</name>
<dbReference type="AlphaFoldDB" id="A0A939BQF2"/>
<feature type="transmembrane region" description="Helical" evidence="1">
    <location>
        <begin position="90"/>
        <end position="111"/>
    </location>
</feature>
<accession>A0A939BQF2</accession>
<evidence type="ECO:0000313" key="2">
    <source>
        <dbReference type="EMBL" id="MBM7558083.1"/>
    </source>
</evidence>
<proteinExistence type="predicted"/>
<keyword evidence="1" id="KW-0472">Membrane</keyword>
<dbReference type="RefSeq" id="WP_204703080.1">
    <property type="nucleotide sequence ID" value="NZ_JAFBDQ010000024.1"/>
</dbReference>
<organism evidence="2 3">
    <name type="scientific">Halanaerobacter jeridensis</name>
    <dbReference type="NCBI Taxonomy" id="706427"/>
    <lineage>
        <taxon>Bacteria</taxon>
        <taxon>Bacillati</taxon>
        <taxon>Bacillota</taxon>
        <taxon>Clostridia</taxon>
        <taxon>Halanaerobiales</taxon>
        <taxon>Halobacteroidaceae</taxon>
        <taxon>Halanaerobacter</taxon>
    </lineage>
</organism>
<keyword evidence="3" id="KW-1185">Reference proteome</keyword>
<protein>
    <submittedName>
        <fullName evidence="2">Uncharacterized protein</fullName>
    </submittedName>
</protein>
<evidence type="ECO:0000313" key="3">
    <source>
        <dbReference type="Proteomes" id="UP000774000"/>
    </source>
</evidence>
<sequence length="161" mass="18792">MGLKIISSNLKNGELMQSSNLINIVIRFLIGPVIAIIGGSPFYSKARFVFRPIFNKIFIYTNLMLSPLYFAFLIQYLLNIKKEFIHKDKFSFLILIIFSTIYGYLLAYNGFRIRNTLMWNWILYLMGGYMLDIYGSKNIILLYIFLLNIGFLGGIVYFVFL</sequence>
<feature type="transmembrane region" description="Helical" evidence="1">
    <location>
        <begin position="21"/>
        <end position="42"/>
    </location>
</feature>
<keyword evidence="1" id="KW-0812">Transmembrane</keyword>
<comment type="caution">
    <text evidence="2">The sequence shown here is derived from an EMBL/GenBank/DDBJ whole genome shotgun (WGS) entry which is preliminary data.</text>
</comment>
<gene>
    <name evidence="2" type="ORF">JOC47_002953</name>
</gene>
<dbReference type="EMBL" id="JAFBDQ010000024">
    <property type="protein sequence ID" value="MBM7558083.1"/>
    <property type="molecule type" value="Genomic_DNA"/>
</dbReference>